<evidence type="ECO:0000256" key="11">
    <source>
        <dbReference type="RuleBase" id="RU004450"/>
    </source>
</evidence>
<keyword evidence="4" id="KW-0138">CF(0)</keyword>
<evidence type="ECO:0000256" key="5">
    <source>
        <dbReference type="ARBA" id="ARBA00022692"/>
    </source>
</evidence>
<keyword evidence="13" id="KW-0496">Mitochondrion</keyword>
<protein>
    <recommendedName>
        <fullName evidence="11">ATP synthase subunit a</fullName>
    </recommendedName>
</protein>
<evidence type="ECO:0000256" key="1">
    <source>
        <dbReference type="ARBA" id="ARBA00004141"/>
    </source>
</evidence>
<evidence type="ECO:0000256" key="10">
    <source>
        <dbReference type="ARBA" id="ARBA00023310"/>
    </source>
</evidence>
<keyword evidence="7 12" id="KW-1133">Transmembrane helix</keyword>
<evidence type="ECO:0000256" key="3">
    <source>
        <dbReference type="ARBA" id="ARBA00022448"/>
    </source>
</evidence>
<dbReference type="EMBL" id="KM035411">
    <property type="protein sequence ID" value="AIE43806.1"/>
    <property type="molecule type" value="Genomic_DNA"/>
</dbReference>
<comment type="similarity">
    <text evidence="2">Belongs to the ATPase A chain family.</text>
</comment>
<dbReference type="InterPro" id="IPR045083">
    <property type="entry name" value="ATP_synth_F0_asu_bact/mt"/>
</dbReference>
<feature type="transmembrane region" description="Helical" evidence="12">
    <location>
        <begin position="198"/>
        <end position="226"/>
    </location>
</feature>
<dbReference type="InterPro" id="IPR000568">
    <property type="entry name" value="ATP_synth_F0_asu"/>
</dbReference>
<dbReference type="HAMAP" id="MF_01393">
    <property type="entry name" value="ATP_synth_a_bact"/>
    <property type="match status" value="1"/>
</dbReference>
<dbReference type="SUPFAM" id="SSF81336">
    <property type="entry name" value="F1F0 ATP synthase subunit A"/>
    <property type="match status" value="1"/>
</dbReference>
<keyword evidence="3" id="KW-0813">Transport</keyword>
<proteinExistence type="inferred from homology"/>
<evidence type="ECO:0000256" key="6">
    <source>
        <dbReference type="ARBA" id="ARBA00022781"/>
    </source>
</evidence>
<keyword evidence="5 12" id="KW-0812">Transmembrane</keyword>
<organism evidence="13">
    <name type="scientific">Lophophysema eversa</name>
    <dbReference type="NCBI Taxonomy" id="1510205"/>
    <lineage>
        <taxon>Eukaryota</taxon>
        <taxon>Metazoa</taxon>
        <taxon>Porifera</taxon>
        <taxon>Hexactinellida</taxon>
        <taxon>Amphidiscophora</taxon>
        <taxon>Amphidiscosida</taxon>
        <taxon>Hyalonematidae</taxon>
        <taxon>Lophophysema</taxon>
    </lineage>
</organism>
<comment type="subcellular location">
    <subcellularLocation>
        <location evidence="1">Membrane</location>
        <topology evidence="1">Multi-pass membrane protein</topology>
    </subcellularLocation>
    <subcellularLocation>
        <location evidence="11">Mitochondrion inner membrane</location>
        <topology evidence="11">Multi-pass membrane protein</topology>
    </subcellularLocation>
</comment>
<feature type="transmembrane region" description="Helical" evidence="12">
    <location>
        <begin position="110"/>
        <end position="129"/>
    </location>
</feature>
<feature type="transmembrane region" description="Helical" evidence="12">
    <location>
        <begin position="136"/>
        <end position="156"/>
    </location>
</feature>
<name>A0A068LC49_9METZ</name>
<feature type="transmembrane region" description="Helical" evidence="12">
    <location>
        <begin position="168"/>
        <end position="186"/>
    </location>
</feature>
<dbReference type="InterPro" id="IPR035908">
    <property type="entry name" value="F0_ATP_A_sf"/>
</dbReference>
<dbReference type="PANTHER" id="PTHR11410">
    <property type="entry name" value="ATP SYNTHASE SUBUNIT A"/>
    <property type="match status" value="1"/>
</dbReference>
<dbReference type="GO" id="GO:0046933">
    <property type="term" value="F:proton-transporting ATP synthase activity, rotational mechanism"/>
    <property type="evidence" value="ECO:0007669"/>
    <property type="project" value="TreeGrafter"/>
</dbReference>
<evidence type="ECO:0000256" key="9">
    <source>
        <dbReference type="ARBA" id="ARBA00023136"/>
    </source>
</evidence>
<dbReference type="Gene3D" id="1.20.120.220">
    <property type="entry name" value="ATP synthase, F0 complex, subunit A"/>
    <property type="match status" value="1"/>
</dbReference>
<evidence type="ECO:0000256" key="2">
    <source>
        <dbReference type="ARBA" id="ARBA00006810"/>
    </source>
</evidence>
<dbReference type="CDD" id="cd00310">
    <property type="entry name" value="ATP-synt_Fo_a_6"/>
    <property type="match status" value="1"/>
</dbReference>
<evidence type="ECO:0000313" key="13">
    <source>
        <dbReference type="EMBL" id="AIE43806.1"/>
    </source>
</evidence>
<dbReference type="GO" id="GO:0005743">
    <property type="term" value="C:mitochondrial inner membrane"/>
    <property type="evidence" value="ECO:0007669"/>
    <property type="project" value="UniProtKB-SubCell"/>
</dbReference>
<gene>
    <name evidence="13" type="primary">atp6</name>
</gene>
<sequence length="242" mass="27961">MNAAYFDQFNINRLIHFQIRKNRITIRNLIITLTISLITLKILLKQNKIIPNQLELLIEIIHNSIKNICTEHLNKNNNIYFPLILSFFILITCINLTGILPYVFTLTSHIRITLTLSFRILLTATLTGFKKWNTKFLSILTPQSAPLILTPFLILIETIRYITRIISLRIRLTANISAGHLLFTILSRFITETINNNLYLISIIPITVLTFIIILEIMVAIIQAYVFTLLTTIYLSDAIKLH</sequence>
<dbReference type="AlphaFoldDB" id="A0A068LC49"/>
<evidence type="ECO:0000256" key="12">
    <source>
        <dbReference type="SAM" id="Phobius"/>
    </source>
</evidence>
<keyword evidence="10" id="KW-0066">ATP synthesis</keyword>
<dbReference type="Pfam" id="PF00119">
    <property type="entry name" value="ATP-synt_A"/>
    <property type="match status" value="1"/>
</dbReference>
<feature type="transmembrane region" description="Helical" evidence="12">
    <location>
        <begin position="80"/>
        <end position="104"/>
    </location>
</feature>
<reference evidence="13" key="1">
    <citation type="journal article" date="2014" name="Mitochondrial DNA">
        <title>The mitochondrial genome of the deep-sea glass sponge Lophophysema eversa (Porifera, Hexacinellida, Hyalonematidae).</title>
        <authorList>
            <person name="Zhang Y."/>
            <person name="Sun J."/>
            <person name="Li X."/>
            <person name="Qiu J.-W."/>
        </authorList>
    </citation>
    <scope>NUCLEOTIDE SEQUENCE</scope>
</reference>
<dbReference type="PRINTS" id="PR00123">
    <property type="entry name" value="ATPASEA"/>
</dbReference>
<dbReference type="PANTHER" id="PTHR11410:SF0">
    <property type="entry name" value="ATP SYNTHASE SUBUNIT A"/>
    <property type="match status" value="1"/>
</dbReference>
<geneLocation type="mitochondrion" evidence="13"/>
<feature type="transmembrane region" description="Helical" evidence="12">
    <location>
        <begin position="24"/>
        <end position="44"/>
    </location>
</feature>
<accession>A0A068LC49</accession>
<keyword evidence="8" id="KW-0406">Ion transport</keyword>
<evidence type="ECO:0000256" key="4">
    <source>
        <dbReference type="ARBA" id="ARBA00022547"/>
    </source>
</evidence>
<keyword evidence="9 12" id="KW-0472">Membrane</keyword>
<evidence type="ECO:0000256" key="8">
    <source>
        <dbReference type="ARBA" id="ARBA00023065"/>
    </source>
</evidence>
<dbReference type="NCBIfam" id="TIGR01131">
    <property type="entry name" value="ATP_synt_6_or_A"/>
    <property type="match status" value="1"/>
</dbReference>
<keyword evidence="6" id="KW-0375">Hydrogen ion transport</keyword>
<evidence type="ECO:0000256" key="7">
    <source>
        <dbReference type="ARBA" id="ARBA00022989"/>
    </source>
</evidence>
<dbReference type="GO" id="GO:0045259">
    <property type="term" value="C:proton-transporting ATP synthase complex"/>
    <property type="evidence" value="ECO:0007669"/>
    <property type="project" value="UniProtKB-KW"/>
</dbReference>